<dbReference type="Proteomes" id="UP000198793">
    <property type="component" value="Unassembled WGS sequence"/>
</dbReference>
<dbReference type="PANTHER" id="PTHR43708:SF5">
    <property type="entry name" value="CONSERVED EXPRESSED OXIDOREDUCTASE (EUROFUNG)-RELATED"/>
    <property type="match status" value="1"/>
</dbReference>
<dbReference type="InterPro" id="IPR051317">
    <property type="entry name" value="Gfo/Idh/MocA_oxidoreduct"/>
</dbReference>
<dbReference type="InterPro" id="IPR036291">
    <property type="entry name" value="NAD(P)-bd_dom_sf"/>
</dbReference>
<evidence type="ECO:0000259" key="5">
    <source>
        <dbReference type="Pfam" id="PF22725"/>
    </source>
</evidence>
<dbReference type="Pfam" id="PF22725">
    <property type="entry name" value="GFO_IDH_MocA_C3"/>
    <property type="match status" value="1"/>
</dbReference>
<sequence>MTGGVLRIVLVGLGARSRYWLDVIEADPEACVVALMDPVAERREAAGARCPGAALLASLDEIAGIEADAVLLATPPGGRAAQIEAACRAGLAILAEKPLADTLAEAARHVATAEAAGVPLMVGLNFRFLAVTEATRRLFASEVGRPAFSRFTYERWRDGHQAHLNKYPLEMAQPMLWEQSIHHLDLLRHVYGAEPVRIYARTFNPPWSMYRDDANVSALVTFGNGIEVNYQGTWAANWRRPAFEWRHECERGVVLQRDQFGELSFARRDDERETAVPLPPYRQWIDDAAALLIAFRRALAGETALPCSGADHLRSLRMVEACILSSRSGQAIPMDDPRLLPPVADRMPHANPTA</sequence>
<accession>A0A1H0FHA3</accession>
<evidence type="ECO:0000313" key="7">
    <source>
        <dbReference type="Proteomes" id="UP000198793"/>
    </source>
</evidence>
<dbReference type="STRING" id="1166073.SAMN05192530_102514"/>
<feature type="region of interest" description="Disordered" evidence="3">
    <location>
        <begin position="334"/>
        <end position="354"/>
    </location>
</feature>
<dbReference type="RefSeq" id="WP_090670939.1">
    <property type="nucleotide sequence ID" value="NZ_FNIT01000002.1"/>
</dbReference>
<protein>
    <submittedName>
        <fullName evidence="6">Predicted dehydrogenase</fullName>
    </submittedName>
</protein>
<dbReference type="PANTHER" id="PTHR43708">
    <property type="entry name" value="CONSERVED EXPRESSED OXIDOREDUCTASE (EUROFUNG)"/>
    <property type="match status" value="1"/>
</dbReference>
<feature type="domain" description="Gfo/Idh/MocA-like oxidoreductase N-terminal" evidence="4">
    <location>
        <begin position="6"/>
        <end position="123"/>
    </location>
</feature>
<dbReference type="SUPFAM" id="SSF55347">
    <property type="entry name" value="Glyceraldehyde-3-phosphate dehydrogenase-like, C-terminal domain"/>
    <property type="match status" value="1"/>
</dbReference>
<gene>
    <name evidence="6" type="ORF">SAMN05192530_102514</name>
</gene>
<dbReference type="GO" id="GO:0000166">
    <property type="term" value="F:nucleotide binding"/>
    <property type="evidence" value="ECO:0007669"/>
    <property type="project" value="InterPro"/>
</dbReference>
<comment type="similarity">
    <text evidence="1">Belongs to the Gfo/Idh/MocA family.</text>
</comment>
<proteinExistence type="inferred from homology"/>
<evidence type="ECO:0000313" key="6">
    <source>
        <dbReference type="EMBL" id="SDN93902.1"/>
    </source>
</evidence>
<dbReference type="Gene3D" id="3.40.50.720">
    <property type="entry name" value="NAD(P)-binding Rossmann-like Domain"/>
    <property type="match status" value="1"/>
</dbReference>
<evidence type="ECO:0000256" key="3">
    <source>
        <dbReference type="SAM" id="MobiDB-lite"/>
    </source>
</evidence>
<dbReference type="AlphaFoldDB" id="A0A1H0FHA3"/>
<dbReference type="Gene3D" id="3.30.360.10">
    <property type="entry name" value="Dihydrodipicolinate Reductase, domain 2"/>
    <property type="match status" value="1"/>
</dbReference>
<feature type="domain" description="GFO/IDH/MocA-like oxidoreductase" evidence="5">
    <location>
        <begin position="136"/>
        <end position="243"/>
    </location>
</feature>
<keyword evidence="7" id="KW-1185">Reference proteome</keyword>
<name>A0A1H0FHA3_9HYPH</name>
<keyword evidence="2" id="KW-0560">Oxidoreductase</keyword>
<evidence type="ECO:0000256" key="1">
    <source>
        <dbReference type="ARBA" id="ARBA00010928"/>
    </source>
</evidence>
<dbReference type="Pfam" id="PF01408">
    <property type="entry name" value="GFO_IDH_MocA"/>
    <property type="match status" value="1"/>
</dbReference>
<dbReference type="OrthoDB" id="9800252at2"/>
<evidence type="ECO:0000256" key="2">
    <source>
        <dbReference type="ARBA" id="ARBA00023002"/>
    </source>
</evidence>
<evidence type="ECO:0000259" key="4">
    <source>
        <dbReference type="Pfam" id="PF01408"/>
    </source>
</evidence>
<dbReference type="SUPFAM" id="SSF51735">
    <property type="entry name" value="NAD(P)-binding Rossmann-fold domains"/>
    <property type="match status" value="1"/>
</dbReference>
<dbReference type="GO" id="GO:0016491">
    <property type="term" value="F:oxidoreductase activity"/>
    <property type="evidence" value="ECO:0007669"/>
    <property type="project" value="UniProtKB-KW"/>
</dbReference>
<dbReference type="EMBL" id="FNIT01000002">
    <property type="protein sequence ID" value="SDN93902.1"/>
    <property type="molecule type" value="Genomic_DNA"/>
</dbReference>
<organism evidence="6 7">
    <name type="scientific">Aureimonas jatrophae</name>
    <dbReference type="NCBI Taxonomy" id="1166073"/>
    <lineage>
        <taxon>Bacteria</taxon>
        <taxon>Pseudomonadati</taxon>
        <taxon>Pseudomonadota</taxon>
        <taxon>Alphaproteobacteria</taxon>
        <taxon>Hyphomicrobiales</taxon>
        <taxon>Aurantimonadaceae</taxon>
        <taxon>Aureimonas</taxon>
    </lineage>
</organism>
<dbReference type="InterPro" id="IPR000683">
    <property type="entry name" value="Gfo/Idh/MocA-like_OxRdtase_N"/>
</dbReference>
<dbReference type="InterPro" id="IPR055170">
    <property type="entry name" value="GFO_IDH_MocA-like_dom"/>
</dbReference>
<reference evidence="6 7" key="1">
    <citation type="submission" date="2016-10" db="EMBL/GenBank/DDBJ databases">
        <authorList>
            <person name="de Groot N.N."/>
        </authorList>
    </citation>
    <scope>NUCLEOTIDE SEQUENCE [LARGE SCALE GENOMIC DNA]</scope>
    <source>
        <strain evidence="7">L7-484,KACC 16230,DSM 25025</strain>
    </source>
</reference>